<reference evidence="3" key="1">
    <citation type="journal article" date="2019" name="Int. J. Syst. Evol. Microbiol.">
        <title>The Global Catalogue of Microorganisms (GCM) 10K type strain sequencing project: providing services to taxonomists for standard genome sequencing and annotation.</title>
        <authorList>
            <consortium name="The Broad Institute Genomics Platform"/>
            <consortium name="The Broad Institute Genome Sequencing Center for Infectious Disease"/>
            <person name="Wu L."/>
            <person name="Ma J."/>
        </authorList>
    </citation>
    <scope>NUCLEOTIDE SEQUENCE [LARGE SCALE GENOMIC DNA]</scope>
    <source>
        <strain evidence="3">JCM 4805</strain>
    </source>
</reference>
<evidence type="ECO:0000313" key="2">
    <source>
        <dbReference type="EMBL" id="GAA0454930.1"/>
    </source>
</evidence>
<name>A0ABP3JKP1_9ACTN</name>
<proteinExistence type="predicted"/>
<feature type="region of interest" description="Disordered" evidence="1">
    <location>
        <begin position="296"/>
        <end position="439"/>
    </location>
</feature>
<feature type="compositionally biased region" description="Pro residues" evidence="1">
    <location>
        <begin position="302"/>
        <end position="330"/>
    </location>
</feature>
<evidence type="ECO:0000313" key="3">
    <source>
        <dbReference type="Proteomes" id="UP001500909"/>
    </source>
</evidence>
<dbReference type="EMBL" id="BAAABY010000012">
    <property type="protein sequence ID" value="GAA0454930.1"/>
    <property type="molecule type" value="Genomic_DNA"/>
</dbReference>
<dbReference type="Proteomes" id="UP001500909">
    <property type="component" value="Unassembled WGS sequence"/>
</dbReference>
<protein>
    <submittedName>
        <fullName evidence="2">Uncharacterized protein</fullName>
    </submittedName>
</protein>
<sequence>MLGMATSTAPTAHGYALLIAADPPARRALPATTVLPQLAAVPPAHLVGAAYASAVQLANPDDPNTVLTHIRTAAGVEGPLLIYVAGHLQVDARQGRPHLALARTAPRTIRYTALPWHWLAAELRHRPPGSTTVVADLAAAPEVWQQLSTGQLSLGGPFLLYGAVQRTDKRSTPAPAYTQALAQALRVAPRRPGTEELHAHVARTAALGGPTTLWLGGAHAAEGTAGGRPAAAGGAMVVAGGPMAAGGPAGPYEASAPGYDVSVQGYGVPGASGAPAEPVATEYGAPVAAFDNAPVSEYGAPEPGPAAVPPAEPAAAPIPAPEPAPVPEPRPAGAYGGAEPAEPPVVRSEPESSDYELAPAAKPAPPETALSEAPEAPRSETPEAAPSEAPEAPRSEAPEVAPSGASEVPRSEAPQGPESGPESGRESAPGPVSAPVPLPPMPARPPIPVVAAIPQVPHAAPVVDPHHAVFAAAAAGRHGEAAAMAAAWEQAALRSHGPVSPEAVHWIEVQAELAHQAAEPARASGLWMRSAHVRLAGGQNATDPEVTAAVDRAHHCWHLVSDRDGIRELGVELANLRGRVPGRSGARDDVQRRLAQLNETVNG</sequence>
<comment type="caution">
    <text evidence="2">The sequence shown here is derived from an EMBL/GenBank/DDBJ whole genome shotgun (WGS) entry which is preliminary data.</text>
</comment>
<gene>
    <name evidence="2" type="ORF">GCM10010361_18740</name>
</gene>
<feature type="compositionally biased region" description="Low complexity" evidence="1">
    <location>
        <begin position="331"/>
        <end position="340"/>
    </location>
</feature>
<keyword evidence="3" id="KW-1185">Reference proteome</keyword>
<accession>A0ABP3JKP1</accession>
<organism evidence="2 3">
    <name type="scientific">Streptomyces olivaceiscleroticus</name>
    <dbReference type="NCBI Taxonomy" id="68245"/>
    <lineage>
        <taxon>Bacteria</taxon>
        <taxon>Bacillati</taxon>
        <taxon>Actinomycetota</taxon>
        <taxon>Actinomycetes</taxon>
        <taxon>Kitasatosporales</taxon>
        <taxon>Streptomycetaceae</taxon>
        <taxon>Streptomyces</taxon>
    </lineage>
</organism>
<evidence type="ECO:0000256" key="1">
    <source>
        <dbReference type="SAM" id="MobiDB-lite"/>
    </source>
</evidence>